<dbReference type="AlphaFoldDB" id="A0A0E9T1B1"/>
<dbReference type="EMBL" id="GBXM01061295">
    <property type="protein sequence ID" value="JAH47282.1"/>
    <property type="molecule type" value="Transcribed_RNA"/>
</dbReference>
<reference evidence="1" key="2">
    <citation type="journal article" date="2015" name="Fish Shellfish Immunol.">
        <title>Early steps in the European eel (Anguilla anguilla)-Vibrio vulnificus interaction in the gills: Role of the RtxA13 toxin.</title>
        <authorList>
            <person name="Callol A."/>
            <person name="Pajuelo D."/>
            <person name="Ebbesson L."/>
            <person name="Teles M."/>
            <person name="MacKenzie S."/>
            <person name="Amaro C."/>
        </authorList>
    </citation>
    <scope>NUCLEOTIDE SEQUENCE</scope>
</reference>
<proteinExistence type="predicted"/>
<sequence>MQFHDNHLLFDYNHLCLLTKVSAINPIL</sequence>
<evidence type="ECO:0000313" key="1">
    <source>
        <dbReference type="EMBL" id="JAH47282.1"/>
    </source>
</evidence>
<reference evidence="1" key="1">
    <citation type="submission" date="2014-11" db="EMBL/GenBank/DDBJ databases">
        <authorList>
            <person name="Amaro Gonzalez C."/>
        </authorList>
    </citation>
    <scope>NUCLEOTIDE SEQUENCE</scope>
</reference>
<protein>
    <submittedName>
        <fullName evidence="1">Uncharacterized protein</fullName>
    </submittedName>
</protein>
<accession>A0A0E9T1B1</accession>
<organism evidence="1">
    <name type="scientific">Anguilla anguilla</name>
    <name type="common">European freshwater eel</name>
    <name type="synonym">Muraena anguilla</name>
    <dbReference type="NCBI Taxonomy" id="7936"/>
    <lineage>
        <taxon>Eukaryota</taxon>
        <taxon>Metazoa</taxon>
        <taxon>Chordata</taxon>
        <taxon>Craniata</taxon>
        <taxon>Vertebrata</taxon>
        <taxon>Euteleostomi</taxon>
        <taxon>Actinopterygii</taxon>
        <taxon>Neopterygii</taxon>
        <taxon>Teleostei</taxon>
        <taxon>Anguilliformes</taxon>
        <taxon>Anguillidae</taxon>
        <taxon>Anguilla</taxon>
    </lineage>
</organism>
<name>A0A0E9T1B1_ANGAN</name>